<protein>
    <submittedName>
        <fullName evidence="2">RCG60261</fullName>
    </submittedName>
</protein>
<evidence type="ECO:0000313" key="2">
    <source>
        <dbReference type="EMBL" id="EDM16006.1"/>
    </source>
</evidence>
<evidence type="ECO:0000313" key="3">
    <source>
        <dbReference type="Proteomes" id="UP000234681"/>
    </source>
</evidence>
<proteinExistence type="predicted"/>
<dbReference type="EMBL" id="CH473950">
    <property type="protein sequence ID" value="EDM16006.1"/>
    <property type="molecule type" value="Genomic_DNA"/>
</dbReference>
<gene>
    <name evidence="2" type="ORF">rCG_60261</name>
</gene>
<dbReference type="AlphaFoldDB" id="A6HS69"/>
<dbReference type="Proteomes" id="UP000234681">
    <property type="component" value="Chromosome 7"/>
</dbReference>
<sequence length="37" mass="4132">MSQQRLRVPEPEGLGSKRTSSEDNLYLAVLRASEGKK</sequence>
<accession>A6HS69</accession>
<feature type="region of interest" description="Disordered" evidence="1">
    <location>
        <begin position="1"/>
        <end position="24"/>
    </location>
</feature>
<name>A6HS69_RAT</name>
<feature type="non-terminal residue" evidence="2">
    <location>
        <position position="37"/>
    </location>
</feature>
<evidence type="ECO:0000256" key="1">
    <source>
        <dbReference type="SAM" id="MobiDB-lite"/>
    </source>
</evidence>
<reference evidence="2 3" key="1">
    <citation type="submission" date="2005-09" db="EMBL/GenBank/DDBJ databases">
        <authorList>
            <person name="Mural R.J."/>
            <person name="Li P.W."/>
            <person name="Adams M.D."/>
            <person name="Amanatides P.G."/>
            <person name="Baden-Tillson H."/>
            <person name="Barnstead M."/>
            <person name="Chin S.H."/>
            <person name="Dew I."/>
            <person name="Evans C.A."/>
            <person name="Ferriera S."/>
            <person name="Flanigan M."/>
            <person name="Fosler C."/>
            <person name="Glodek A."/>
            <person name="Gu Z."/>
            <person name="Holt R.A."/>
            <person name="Jennings D."/>
            <person name="Kraft C.L."/>
            <person name="Lu F."/>
            <person name="Nguyen T."/>
            <person name="Nusskern D.R."/>
            <person name="Pfannkoch C.M."/>
            <person name="Sitter C."/>
            <person name="Sutton G.G."/>
            <person name="Venter J.C."/>
            <person name="Wang Z."/>
            <person name="Woodage T."/>
            <person name="Zheng X.H."/>
            <person name="Zhong F."/>
        </authorList>
    </citation>
    <scope>NUCLEOTIDE SEQUENCE [LARGE SCALE GENOMIC DNA]</scope>
    <source>
        <strain>BN</strain>
        <strain evidence="3">Sprague-Dawley</strain>
    </source>
</reference>
<organism evidence="2 3">
    <name type="scientific">Rattus norvegicus</name>
    <name type="common">Rat</name>
    <dbReference type="NCBI Taxonomy" id="10116"/>
    <lineage>
        <taxon>Eukaryota</taxon>
        <taxon>Metazoa</taxon>
        <taxon>Chordata</taxon>
        <taxon>Craniata</taxon>
        <taxon>Vertebrata</taxon>
        <taxon>Euteleostomi</taxon>
        <taxon>Mammalia</taxon>
        <taxon>Eutheria</taxon>
        <taxon>Euarchontoglires</taxon>
        <taxon>Glires</taxon>
        <taxon>Rodentia</taxon>
        <taxon>Myomorpha</taxon>
        <taxon>Muroidea</taxon>
        <taxon>Muridae</taxon>
        <taxon>Murinae</taxon>
        <taxon>Rattus</taxon>
    </lineage>
</organism>